<dbReference type="SUPFAM" id="SSF55136">
    <property type="entry name" value="Probable bacterial effector-binding domain"/>
    <property type="match status" value="1"/>
</dbReference>
<evidence type="ECO:0000313" key="5">
    <source>
        <dbReference type="EMBL" id="MCQ1529290.1"/>
    </source>
</evidence>
<dbReference type="SUPFAM" id="SSF46689">
    <property type="entry name" value="Homeodomain-like"/>
    <property type="match status" value="2"/>
</dbReference>
<sequence>MDWIRSLNRAIGYIEENLLTDLSCEDIAEHIYSSSFHFQRVFSLLTQMTVGEYIRSRRLSLAGQELIMSKAKVIDIALKYRYDTPESFTKAFSRFHGITPIQAKREGSNLKSFNRLIIKIELEGGSIMDYKIVKREEYTVIAKTRYFTSESSLQEIPKFWSEYFADGLHETVCPMLGICEQQKTGTKEFRYGIGCECGDDDQVPEGFEKLRIPAYTWAVFKCIGPMPRTIQNTWKRIYSEWLPQSEYELIPDYDIELYSDGDNQSEDYVSEIWIPVKKR</sequence>
<dbReference type="PANTHER" id="PTHR47504:SF5">
    <property type="entry name" value="RIGHT ORIGIN-BINDING PROTEIN"/>
    <property type="match status" value="1"/>
</dbReference>
<keyword evidence="3" id="KW-0804">Transcription</keyword>
<dbReference type="EMBL" id="JAJEKE010000004">
    <property type="protein sequence ID" value="MCQ1529290.1"/>
    <property type="molecule type" value="Genomic_DNA"/>
</dbReference>
<feature type="domain" description="HTH araC/xylS-type" evidence="4">
    <location>
        <begin position="8"/>
        <end position="106"/>
    </location>
</feature>
<evidence type="ECO:0000313" key="6">
    <source>
        <dbReference type="Proteomes" id="UP001651880"/>
    </source>
</evidence>
<dbReference type="Gene3D" id="1.10.10.60">
    <property type="entry name" value="Homeodomain-like"/>
    <property type="match status" value="2"/>
</dbReference>
<keyword evidence="2" id="KW-0238">DNA-binding</keyword>
<accession>A0ABT1NDF7</accession>
<dbReference type="InterPro" id="IPR010499">
    <property type="entry name" value="AraC_E-bd"/>
</dbReference>
<evidence type="ECO:0000256" key="3">
    <source>
        <dbReference type="ARBA" id="ARBA00023163"/>
    </source>
</evidence>
<evidence type="ECO:0000256" key="2">
    <source>
        <dbReference type="ARBA" id="ARBA00023125"/>
    </source>
</evidence>
<keyword evidence="1" id="KW-0805">Transcription regulation</keyword>
<evidence type="ECO:0000259" key="4">
    <source>
        <dbReference type="PROSITE" id="PS01124"/>
    </source>
</evidence>
<dbReference type="PANTHER" id="PTHR47504">
    <property type="entry name" value="RIGHT ORIGIN-BINDING PROTEIN"/>
    <property type="match status" value="1"/>
</dbReference>
<evidence type="ECO:0000256" key="1">
    <source>
        <dbReference type="ARBA" id="ARBA00023015"/>
    </source>
</evidence>
<dbReference type="Proteomes" id="UP001651880">
    <property type="component" value="Unassembled WGS sequence"/>
</dbReference>
<dbReference type="Pfam" id="PF14526">
    <property type="entry name" value="Cass2"/>
    <property type="match status" value="1"/>
</dbReference>
<comment type="caution">
    <text evidence="5">The sequence shown here is derived from an EMBL/GenBank/DDBJ whole genome shotgun (WGS) entry which is preliminary data.</text>
</comment>
<organism evidence="5 6">
    <name type="scientific">Lutispora saccharofermentans</name>
    <dbReference type="NCBI Taxonomy" id="3024236"/>
    <lineage>
        <taxon>Bacteria</taxon>
        <taxon>Bacillati</taxon>
        <taxon>Bacillota</taxon>
        <taxon>Clostridia</taxon>
        <taxon>Lutisporales</taxon>
        <taxon>Lutisporaceae</taxon>
        <taxon>Lutispora</taxon>
    </lineage>
</organism>
<dbReference type="InterPro" id="IPR050959">
    <property type="entry name" value="MarA-like"/>
</dbReference>
<dbReference type="Gene3D" id="3.20.80.10">
    <property type="entry name" value="Regulatory factor, effector binding domain"/>
    <property type="match status" value="1"/>
</dbReference>
<dbReference type="Pfam" id="PF12833">
    <property type="entry name" value="HTH_18"/>
    <property type="match status" value="1"/>
</dbReference>
<dbReference type="InterPro" id="IPR011256">
    <property type="entry name" value="Reg_factor_effector_dom_sf"/>
</dbReference>
<dbReference type="InterPro" id="IPR018060">
    <property type="entry name" value="HTH_AraC"/>
</dbReference>
<dbReference type="PROSITE" id="PS01124">
    <property type="entry name" value="HTH_ARAC_FAMILY_2"/>
    <property type="match status" value="1"/>
</dbReference>
<proteinExistence type="predicted"/>
<name>A0ABT1NDF7_9FIRM</name>
<protein>
    <submittedName>
        <fullName evidence="5">AraC family transcriptional regulator</fullName>
    </submittedName>
</protein>
<keyword evidence="6" id="KW-1185">Reference proteome</keyword>
<dbReference type="InterPro" id="IPR029441">
    <property type="entry name" value="Cass2"/>
</dbReference>
<dbReference type="SMART" id="SM00871">
    <property type="entry name" value="AraC_E_bind"/>
    <property type="match status" value="1"/>
</dbReference>
<reference evidence="5 6" key="1">
    <citation type="submission" date="2021-10" db="EMBL/GenBank/DDBJ databases">
        <title>Lutispora strain m25 sp. nov., a thermophilic, non-spore-forming bacterium isolated from a lab-scale methanogenic bioreactor digesting anaerobic sludge.</title>
        <authorList>
            <person name="El Houari A."/>
            <person name="Mcdonald J."/>
        </authorList>
    </citation>
    <scope>NUCLEOTIDE SEQUENCE [LARGE SCALE GENOMIC DNA]</scope>
    <source>
        <strain evidence="6">m25</strain>
    </source>
</reference>
<gene>
    <name evidence="5" type="ORF">LJD61_06960</name>
</gene>
<dbReference type="SMART" id="SM00342">
    <property type="entry name" value="HTH_ARAC"/>
    <property type="match status" value="1"/>
</dbReference>
<dbReference type="RefSeq" id="WP_255226807.1">
    <property type="nucleotide sequence ID" value="NZ_JAJEKE010000004.1"/>
</dbReference>
<dbReference type="InterPro" id="IPR009057">
    <property type="entry name" value="Homeodomain-like_sf"/>
</dbReference>